<dbReference type="InterPro" id="IPR008964">
    <property type="entry name" value="Invasin/intimin_cell_adhesion"/>
</dbReference>
<keyword evidence="1" id="KW-0677">Repeat</keyword>
<accession>Q0AY49</accession>
<dbReference type="InterPro" id="IPR051465">
    <property type="entry name" value="Cell_Envelope_Struct_Comp"/>
</dbReference>
<feature type="chain" id="PRO_5004168632" description="SLH domain-containing protein" evidence="2">
    <location>
        <begin position="30"/>
        <end position="754"/>
    </location>
</feature>
<evidence type="ECO:0000259" key="3">
    <source>
        <dbReference type="PROSITE" id="PS51272"/>
    </source>
</evidence>
<keyword evidence="2" id="KW-0732">Signal</keyword>
<dbReference type="STRING" id="335541.Swol_1043"/>
<evidence type="ECO:0000256" key="2">
    <source>
        <dbReference type="SAM" id="SignalP"/>
    </source>
</evidence>
<dbReference type="Pfam" id="PF00395">
    <property type="entry name" value="SLH"/>
    <property type="match status" value="3"/>
</dbReference>
<dbReference type="AlphaFoldDB" id="Q0AY49"/>
<evidence type="ECO:0000313" key="5">
    <source>
        <dbReference type="Proteomes" id="UP000001968"/>
    </source>
</evidence>
<evidence type="ECO:0000256" key="1">
    <source>
        <dbReference type="ARBA" id="ARBA00022737"/>
    </source>
</evidence>
<feature type="signal peptide" evidence="2">
    <location>
        <begin position="1"/>
        <end position="29"/>
    </location>
</feature>
<dbReference type="SUPFAM" id="SSF49373">
    <property type="entry name" value="Invasin/intimin cell-adhesion fragments"/>
    <property type="match status" value="1"/>
</dbReference>
<dbReference type="RefSeq" id="WP_011640460.1">
    <property type="nucleotide sequence ID" value="NC_008346.1"/>
</dbReference>
<dbReference type="KEGG" id="swo:Swol_1043"/>
<dbReference type="OrthoDB" id="1947068at2"/>
<reference evidence="5" key="1">
    <citation type="journal article" date="2010" name="Environ. Microbiol.">
        <title>The genome of Syntrophomonas wolfei: new insights into syntrophic metabolism and biohydrogen production.</title>
        <authorList>
            <person name="Sieber J.R."/>
            <person name="Sims D.R."/>
            <person name="Han C."/>
            <person name="Kim E."/>
            <person name="Lykidis A."/>
            <person name="Lapidus A.L."/>
            <person name="McDonnald E."/>
            <person name="Rohlin L."/>
            <person name="Culley D.E."/>
            <person name="Gunsalus R."/>
            <person name="McInerney M.J."/>
        </authorList>
    </citation>
    <scope>NUCLEOTIDE SEQUENCE [LARGE SCALE GENOMIC DNA]</scope>
    <source>
        <strain evidence="5">DSM 2245B / Goettingen</strain>
    </source>
</reference>
<dbReference type="InterPro" id="IPR027954">
    <property type="entry name" value="Transcobalamin-like_C"/>
</dbReference>
<dbReference type="PROSITE" id="PS51272">
    <property type="entry name" value="SLH"/>
    <property type="match status" value="3"/>
</dbReference>
<organism evidence="4 5">
    <name type="scientific">Syntrophomonas wolfei subsp. wolfei (strain DSM 2245B / Goettingen)</name>
    <dbReference type="NCBI Taxonomy" id="335541"/>
    <lineage>
        <taxon>Bacteria</taxon>
        <taxon>Bacillati</taxon>
        <taxon>Bacillota</taxon>
        <taxon>Clostridia</taxon>
        <taxon>Eubacteriales</taxon>
        <taxon>Syntrophomonadaceae</taxon>
        <taxon>Syntrophomonas</taxon>
    </lineage>
</organism>
<dbReference type="EMBL" id="CP000448">
    <property type="protein sequence ID" value="ABI68355.1"/>
    <property type="molecule type" value="Genomic_DNA"/>
</dbReference>
<evidence type="ECO:0000313" key="4">
    <source>
        <dbReference type="EMBL" id="ABI68355.1"/>
    </source>
</evidence>
<name>Q0AY49_SYNWW</name>
<feature type="domain" description="SLH" evidence="3">
    <location>
        <begin position="695"/>
        <end position="754"/>
    </location>
</feature>
<dbReference type="InterPro" id="IPR008930">
    <property type="entry name" value="Terpenoid_cyclase/PrenylTrfase"/>
</dbReference>
<dbReference type="eggNOG" id="COG5492">
    <property type="taxonomic scope" value="Bacteria"/>
</dbReference>
<dbReference type="Pfam" id="PF14478">
    <property type="entry name" value="DUF4430"/>
    <property type="match status" value="1"/>
</dbReference>
<feature type="domain" description="SLH" evidence="3">
    <location>
        <begin position="570"/>
        <end position="629"/>
    </location>
</feature>
<dbReference type="Proteomes" id="UP000001968">
    <property type="component" value="Chromosome"/>
</dbReference>
<dbReference type="InterPro" id="IPR003343">
    <property type="entry name" value="Big_2"/>
</dbReference>
<keyword evidence="5" id="KW-1185">Reference proteome</keyword>
<protein>
    <recommendedName>
        <fullName evidence="3">SLH domain-containing protein</fullName>
    </recommendedName>
</protein>
<dbReference type="SUPFAM" id="SSF48239">
    <property type="entry name" value="Terpenoid cyclases/Protein prenyltransferases"/>
    <property type="match status" value="1"/>
</dbReference>
<dbReference type="PANTHER" id="PTHR43308">
    <property type="entry name" value="OUTER MEMBRANE PROTEIN ALPHA-RELATED"/>
    <property type="match status" value="1"/>
</dbReference>
<feature type="domain" description="SLH" evidence="3">
    <location>
        <begin position="630"/>
        <end position="693"/>
    </location>
</feature>
<dbReference type="InterPro" id="IPR001119">
    <property type="entry name" value="SLH_dom"/>
</dbReference>
<dbReference type="Gene3D" id="2.60.40.1080">
    <property type="match status" value="1"/>
</dbReference>
<dbReference type="HOGENOM" id="CLU_008214_0_0_9"/>
<gene>
    <name evidence="4" type="ordered locus">Swol_1043</name>
</gene>
<sequence>MIRRFNSPLLILLCIICLCFSALFLPASAETAVDLDTLAIKAVQYNYSSYRQGQALDGFDTWVLGKAGAQVSGWVYDGSDIKTVSLTTMEQILIDPDKKTVDFSGNPAYFYSSKQIAQLNLLARSWGEDKKADALLQVLQNRQNTTLNGSIDNNPFGDISAFEYLALSGDLARMNSTSAIDYIINNSDPKTGAWTSSWNDVMSTTQAIRTLKYLEASTGEKSDEINTAINKAINWLQALQKDNGSFQDSGGFDDPLIDSVEVLLTLKTLDIDPASWSSQEGKTILDYLHNKALNADGSLGTSKNKTDATWVLNACLSLGVQIPADTALGLSITPTTGSVAKNGTIAFSALLKLFNGEQNDISKSVNWLVADNNIASIDGGLARGLSEGQTMVTASSDEYEASATLTVRPRSGGGEGESKSSDLAVNIAVVGKNGTLLFGPSSISLSSQDRFALTAMGALNKTGLRWSFSDRWEGLIVEIAGEQNQGMSGWMYSVNARVPTVLASEQSVSDGDRIIFWYSQDASASSPEWDRLGSGQIYNPEVKEKLPDEQKIQPEIKPELDRQVPTPAARVYFSDVDDSLAWARDAIEILAGRGIIQGRGEHFDPLTPVTRAEFITLIARALGNNTVDYQGIIPEDVSQSDWFYPSLQYCLQEGIISGYPDGSFRPVNSISRQEMACIIYRLKKDKQNNNQISIFGDQDSIAPWAVPAVKFVVAEKLMLGYEDGSFRAGQACSRAEAAVILFRYLNSIEATPLK</sequence>
<proteinExistence type="predicted"/>
<dbReference type="Pfam" id="PF02368">
    <property type="entry name" value="Big_2"/>
    <property type="match status" value="1"/>
</dbReference>